<evidence type="ECO:0000313" key="3">
    <source>
        <dbReference type="Proteomes" id="UP000660862"/>
    </source>
</evidence>
<dbReference type="Pfam" id="PF13460">
    <property type="entry name" value="NAD_binding_10"/>
    <property type="match status" value="1"/>
</dbReference>
<reference evidence="2" key="2">
    <citation type="submission" date="2020-09" db="EMBL/GenBank/DDBJ databases">
        <authorList>
            <person name="Sun Q."/>
            <person name="Zhou Y."/>
        </authorList>
    </citation>
    <scope>NUCLEOTIDE SEQUENCE</scope>
    <source>
        <strain evidence="2">CGMCC 1.12195</strain>
    </source>
</reference>
<dbReference type="Gene3D" id="3.40.50.720">
    <property type="entry name" value="NAD(P)-binding Rossmann-like Domain"/>
    <property type="match status" value="1"/>
</dbReference>
<dbReference type="PANTHER" id="PTHR47129:SF1">
    <property type="entry name" value="NMRA-LIKE DOMAIN-CONTAINING PROTEIN"/>
    <property type="match status" value="1"/>
</dbReference>
<dbReference type="InterPro" id="IPR052718">
    <property type="entry name" value="NmrA-type_oxidoreductase"/>
</dbReference>
<dbReference type="EMBL" id="BMER01000003">
    <property type="protein sequence ID" value="GGG93734.1"/>
    <property type="molecule type" value="Genomic_DNA"/>
</dbReference>
<evidence type="ECO:0000313" key="2">
    <source>
        <dbReference type="EMBL" id="GGG93734.1"/>
    </source>
</evidence>
<keyword evidence="3" id="KW-1185">Reference proteome</keyword>
<dbReference type="PANTHER" id="PTHR47129">
    <property type="entry name" value="QUINONE OXIDOREDUCTASE 2"/>
    <property type="match status" value="1"/>
</dbReference>
<gene>
    <name evidence="2" type="ORF">GCM10007415_30880</name>
</gene>
<comment type="caution">
    <text evidence="2">The sequence shown here is derived from an EMBL/GenBank/DDBJ whole genome shotgun (WGS) entry which is preliminary data.</text>
</comment>
<sequence length="284" mass="30085">MIALTGASGHLGQLTLTHLLQKTPASQLVAIVRDPAKLGTHRHPGIAIRTADYDDTVALEEALDGVETLLQVSSSASGSVASRQELNVVQAAAAAGVRKIVYTSTLVPGADAVFLAGRTCGATEQAIKDRGLAYTFFRNSMYFETIPLFIGNALQDGVIYYPGGNGKVSFVSREDIAEALAIVLTESGQHENVDYRITGAEALSFAGLAGLLNARKGVDAAYLDIPEADFVEELGKAGVPQAEIEFTVSMAASIRAGEFEAVDDRLEKLLGRKRRAVSTYIGEL</sequence>
<evidence type="ECO:0000259" key="1">
    <source>
        <dbReference type="Pfam" id="PF13460"/>
    </source>
</evidence>
<dbReference type="RefSeq" id="WP_188506972.1">
    <property type="nucleotide sequence ID" value="NZ_BMER01000003.1"/>
</dbReference>
<accession>A0A917HY66</accession>
<dbReference type="InterPro" id="IPR016040">
    <property type="entry name" value="NAD(P)-bd_dom"/>
</dbReference>
<dbReference type="Proteomes" id="UP000660862">
    <property type="component" value="Unassembled WGS sequence"/>
</dbReference>
<proteinExistence type="predicted"/>
<dbReference type="AlphaFoldDB" id="A0A917HY66"/>
<protein>
    <submittedName>
        <fullName evidence="2">NAD(P)-dependent oxidoreductase</fullName>
    </submittedName>
</protein>
<dbReference type="SUPFAM" id="SSF51735">
    <property type="entry name" value="NAD(P)-binding Rossmann-fold domains"/>
    <property type="match status" value="1"/>
</dbReference>
<feature type="domain" description="NAD(P)-binding" evidence="1">
    <location>
        <begin position="6"/>
        <end position="186"/>
    </location>
</feature>
<name>A0A917HY66_9SPHI</name>
<dbReference type="Gene3D" id="3.90.25.10">
    <property type="entry name" value="UDP-galactose 4-epimerase, domain 1"/>
    <property type="match status" value="1"/>
</dbReference>
<organism evidence="2 3">
    <name type="scientific">Parapedobacter pyrenivorans</name>
    <dbReference type="NCBI Taxonomy" id="1305674"/>
    <lineage>
        <taxon>Bacteria</taxon>
        <taxon>Pseudomonadati</taxon>
        <taxon>Bacteroidota</taxon>
        <taxon>Sphingobacteriia</taxon>
        <taxon>Sphingobacteriales</taxon>
        <taxon>Sphingobacteriaceae</taxon>
        <taxon>Parapedobacter</taxon>
    </lineage>
</organism>
<dbReference type="InterPro" id="IPR036291">
    <property type="entry name" value="NAD(P)-bd_dom_sf"/>
</dbReference>
<reference evidence="2" key="1">
    <citation type="journal article" date="2014" name="Int. J. Syst. Evol. Microbiol.">
        <title>Complete genome sequence of Corynebacterium casei LMG S-19264T (=DSM 44701T), isolated from a smear-ripened cheese.</title>
        <authorList>
            <consortium name="US DOE Joint Genome Institute (JGI-PGF)"/>
            <person name="Walter F."/>
            <person name="Albersmeier A."/>
            <person name="Kalinowski J."/>
            <person name="Ruckert C."/>
        </authorList>
    </citation>
    <scope>NUCLEOTIDE SEQUENCE</scope>
    <source>
        <strain evidence="2">CGMCC 1.12195</strain>
    </source>
</reference>